<gene>
    <name evidence="5" type="ORF">KAK11_11580</name>
</gene>
<comment type="caution">
    <text evidence="5">The sequence shown here is derived from an EMBL/GenBank/DDBJ whole genome shotgun (WGS) entry which is preliminary data.</text>
</comment>
<accession>A0ABS5DXT6</accession>
<dbReference type="Proteomes" id="UP000672097">
    <property type="component" value="Unassembled WGS sequence"/>
</dbReference>
<evidence type="ECO:0000256" key="1">
    <source>
        <dbReference type="ARBA" id="ARBA00011051"/>
    </source>
</evidence>
<feature type="domain" description="VOC" evidence="4">
    <location>
        <begin position="4"/>
        <end position="121"/>
    </location>
</feature>
<dbReference type="InterPro" id="IPR029068">
    <property type="entry name" value="Glyas_Bleomycin-R_OHBP_Dase"/>
</dbReference>
<dbReference type="Pfam" id="PF00903">
    <property type="entry name" value="Glyoxalase"/>
    <property type="match status" value="1"/>
</dbReference>
<dbReference type="RefSeq" id="WP_210809284.1">
    <property type="nucleotide sequence ID" value="NZ_JAGQDG010000004.1"/>
</dbReference>
<comment type="similarity">
    <text evidence="1">Belongs to the bleomycin resistance protein family.</text>
</comment>
<organism evidence="5 6">
    <name type="scientific">Ideonella paludis</name>
    <dbReference type="NCBI Taxonomy" id="1233411"/>
    <lineage>
        <taxon>Bacteria</taxon>
        <taxon>Pseudomonadati</taxon>
        <taxon>Pseudomonadota</taxon>
        <taxon>Betaproteobacteria</taxon>
        <taxon>Burkholderiales</taxon>
        <taxon>Sphaerotilaceae</taxon>
        <taxon>Ideonella</taxon>
    </lineage>
</organism>
<protein>
    <recommendedName>
        <fullName evidence="2">Bleomycin resistance protein</fullName>
    </recommendedName>
</protein>
<dbReference type="InterPro" id="IPR004360">
    <property type="entry name" value="Glyas_Fos-R_dOase_dom"/>
</dbReference>
<dbReference type="PROSITE" id="PS51819">
    <property type="entry name" value="VOC"/>
    <property type="match status" value="1"/>
</dbReference>
<sequence>MPPQDKAIPQLPARAMARTLAFYARLGFDGEIAAPDGSYAIMDRGDLEIHLFAYPDLKPEESSFGCYLRVQDVEALYLAFAEAKLPAQGIPRMTPLEDKPWGMREFAVIDEDGSLIRIGQEL</sequence>
<evidence type="ECO:0000256" key="2">
    <source>
        <dbReference type="ARBA" id="ARBA00021572"/>
    </source>
</evidence>
<dbReference type="InterPro" id="IPR037523">
    <property type="entry name" value="VOC_core"/>
</dbReference>
<dbReference type="SUPFAM" id="SSF54593">
    <property type="entry name" value="Glyoxalase/Bleomycin resistance protein/Dihydroxybiphenyl dioxygenase"/>
    <property type="match status" value="1"/>
</dbReference>
<proteinExistence type="inferred from homology"/>
<evidence type="ECO:0000256" key="3">
    <source>
        <dbReference type="ARBA" id="ARBA00023251"/>
    </source>
</evidence>
<dbReference type="Gene3D" id="3.10.180.10">
    <property type="entry name" value="2,3-Dihydroxybiphenyl 1,2-Dioxygenase, domain 1"/>
    <property type="match status" value="1"/>
</dbReference>
<dbReference type="InterPro" id="IPR000335">
    <property type="entry name" value="Bleomycin-R"/>
</dbReference>
<keyword evidence="6" id="KW-1185">Reference proteome</keyword>
<dbReference type="CDD" id="cd08349">
    <property type="entry name" value="BLMA_like"/>
    <property type="match status" value="1"/>
</dbReference>
<dbReference type="EMBL" id="JAGQDG010000004">
    <property type="protein sequence ID" value="MBQ0935968.1"/>
    <property type="molecule type" value="Genomic_DNA"/>
</dbReference>
<name>A0ABS5DXT6_9BURK</name>
<evidence type="ECO:0000313" key="6">
    <source>
        <dbReference type="Proteomes" id="UP000672097"/>
    </source>
</evidence>
<reference evidence="5 6" key="1">
    <citation type="submission" date="2021-04" db="EMBL/GenBank/DDBJ databases">
        <title>The genome sequence of type strain Ideonella paludis KCTC 32238.</title>
        <authorList>
            <person name="Liu Y."/>
        </authorList>
    </citation>
    <scope>NUCLEOTIDE SEQUENCE [LARGE SCALE GENOMIC DNA]</scope>
    <source>
        <strain evidence="5 6">KCTC 32238</strain>
    </source>
</reference>
<evidence type="ECO:0000313" key="5">
    <source>
        <dbReference type="EMBL" id="MBQ0935968.1"/>
    </source>
</evidence>
<keyword evidence="3" id="KW-0046">Antibiotic resistance</keyword>
<evidence type="ECO:0000259" key="4">
    <source>
        <dbReference type="PROSITE" id="PS51819"/>
    </source>
</evidence>